<dbReference type="RefSeq" id="XP_025364735.1">
    <property type="nucleotide sequence ID" value="XM_025504938.1"/>
</dbReference>
<organism evidence="4 5">
    <name type="scientific">Jaminaea rosea</name>
    <dbReference type="NCBI Taxonomy" id="1569628"/>
    <lineage>
        <taxon>Eukaryota</taxon>
        <taxon>Fungi</taxon>
        <taxon>Dikarya</taxon>
        <taxon>Basidiomycota</taxon>
        <taxon>Ustilaginomycotina</taxon>
        <taxon>Exobasidiomycetes</taxon>
        <taxon>Microstromatales</taxon>
        <taxon>Microstromatales incertae sedis</taxon>
        <taxon>Jaminaea</taxon>
    </lineage>
</organism>
<keyword evidence="2" id="KW-0732">Signal</keyword>
<evidence type="ECO:0000313" key="5">
    <source>
        <dbReference type="Proteomes" id="UP000245884"/>
    </source>
</evidence>
<evidence type="ECO:0000259" key="3">
    <source>
        <dbReference type="PROSITE" id="PS50948"/>
    </source>
</evidence>
<feature type="domain" description="Apple" evidence="3">
    <location>
        <begin position="215"/>
        <end position="295"/>
    </location>
</feature>
<dbReference type="Proteomes" id="UP000245884">
    <property type="component" value="Unassembled WGS sequence"/>
</dbReference>
<evidence type="ECO:0000256" key="1">
    <source>
        <dbReference type="SAM" id="MobiDB-lite"/>
    </source>
</evidence>
<dbReference type="AlphaFoldDB" id="A0A316V1R6"/>
<feature type="signal peptide" evidence="2">
    <location>
        <begin position="1"/>
        <end position="21"/>
    </location>
</feature>
<feature type="chain" id="PRO_5016391933" description="Apple domain-containing protein" evidence="2">
    <location>
        <begin position="22"/>
        <end position="336"/>
    </location>
</feature>
<evidence type="ECO:0000313" key="4">
    <source>
        <dbReference type="EMBL" id="PWN30123.1"/>
    </source>
</evidence>
<gene>
    <name evidence="4" type="ORF">BDZ90DRAFT_229150</name>
</gene>
<name>A0A316V1R6_9BASI</name>
<dbReference type="EMBL" id="KZ819662">
    <property type="protein sequence ID" value="PWN30123.1"/>
    <property type="molecule type" value="Genomic_DNA"/>
</dbReference>
<dbReference type="GeneID" id="37026761"/>
<feature type="region of interest" description="Disordered" evidence="1">
    <location>
        <begin position="302"/>
        <end position="322"/>
    </location>
</feature>
<protein>
    <recommendedName>
        <fullName evidence="3">Apple domain-containing protein</fullName>
    </recommendedName>
</protein>
<keyword evidence="5" id="KW-1185">Reference proteome</keyword>
<proteinExistence type="predicted"/>
<sequence length="336" mass="34881">MFSKKILATVCLALAVCEALASQSSHRKNGQTCTDSYQCASNSCQYSKCATKLSNWSKCYKDNMCQSDSCAKVDQVQRCVPTSLQANGQRCSESSQCRSQSCQYSKCAEKRADLQTCYKDNMCRSGKCGALKGHQVCLPSATSKSSSTKKASSTTSQDTTSATRIISFSVVTDPGTQVISTSKLATSTVSTDMTSSSSLSTSTAPSTATPPALICGVAGYRSSNEPEGASLTYTSLDHESTQSECAAQCLADSQCMSYFIGGAANGFACATFTTTAAVELNPVPGAANVIYDRDCPVSEGVSSTASISDSSTSSMPTPTATSMSSAGAAVITTIVD</sequence>
<reference evidence="4 5" key="1">
    <citation type="journal article" date="2018" name="Mol. Biol. Evol.">
        <title>Broad Genomic Sampling Reveals a Smut Pathogenic Ancestry of the Fungal Clade Ustilaginomycotina.</title>
        <authorList>
            <person name="Kijpornyongpan T."/>
            <person name="Mondo S.J."/>
            <person name="Barry K."/>
            <person name="Sandor L."/>
            <person name="Lee J."/>
            <person name="Lipzen A."/>
            <person name="Pangilinan J."/>
            <person name="LaButti K."/>
            <person name="Hainaut M."/>
            <person name="Henrissat B."/>
            <person name="Grigoriev I.V."/>
            <person name="Spatafora J.W."/>
            <person name="Aime M.C."/>
        </authorList>
    </citation>
    <scope>NUCLEOTIDE SEQUENCE [LARGE SCALE GENOMIC DNA]</scope>
    <source>
        <strain evidence="4 5">MCA 5214</strain>
    </source>
</reference>
<dbReference type="PROSITE" id="PS50948">
    <property type="entry name" value="PAN"/>
    <property type="match status" value="1"/>
</dbReference>
<evidence type="ECO:0000256" key="2">
    <source>
        <dbReference type="SAM" id="SignalP"/>
    </source>
</evidence>
<accession>A0A316V1R6</accession>
<dbReference type="InterPro" id="IPR003609">
    <property type="entry name" value="Pan_app"/>
</dbReference>